<protein>
    <submittedName>
        <fullName evidence="1">Uncharacterized protein</fullName>
    </submittedName>
</protein>
<sequence>MLHLLRSKIYTATSHKRWLTSCTYPALICGKCTHKNDVVTLCIGDSIYNRGLRQPEPWWETQYIATFAQLLAHTYPREDILYVHCQFPNEKLEEELTAPLGKNVRKILSVVHAERHYAVLEMDVEQQTILVCDGLTFDLTTWTAHITNISKRTRLIDIYAGTTY</sequence>
<proteinExistence type="predicted"/>
<keyword evidence="2" id="KW-1185">Reference proteome</keyword>
<comment type="caution">
    <text evidence="1">The sequence shown here is derived from an EMBL/GenBank/DDBJ whole genome shotgun (WGS) entry which is preliminary data.</text>
</comment>
<reference evidence="1" key="1">
    <citation type="journal article" date="2021" name="Sci. Rep.">
        <title>Diploid genomic architecture of Nitzschia inconspicua, an elite biomass production diatom.</title>
        <authorList>
            <person name="Oliver A."/>
            <person name="Podell S."/>
            <person name="Pinowska A."/>
            <person name="Traller J.C."/>
            <person name="Smith S.R."/>
            <person name="McClure R."/>
            <person name="Beliaev A."/>
            <person name="Bohutskyi P."/>
            <person name="Hill E.A."/>
            <person name="Rabines A."/>
            <person name="Zheng H."/>
            <person name="Allen L.Z."/>
            <person name="Kuo A."/>
            <person name="Grigoriev I.V."/>
            <person name="Allen A.E."/>
            <person name="Hazlebeck D."/>
            <person name="Allen E.E."/>
        </authorList>
    </citation>
    <scope>NUCLEOTIDE SEQUENCE</scope>
    <source>
        <strain evidence="1">Hildebrandi</strain>
    </source>
</reference>
<accession>A0A9K3PS10</accession>
<organism evidence="1 2">
    <name type="scientific">Nitzschia inconspicua</name>
    <dbReference type="NCBI Taxonomy" id="303405"/>
    <lineage>
        <taxon>Eukaryota</taxon>
        <taxon>Sar</taxon>
        <taxon>Stramenopiles</taxon>
        <taxon>Ochrophyta</taxon>
        <taxon>Bacillariophyta</taxon>
        <taxon>Bacillariophyceae</taxon>
        <taxon>Bacillariophycidae</taxon>
        <taxon>Bacillariales</taxon>
        <taxon>Bacillariaceae</taxon>
        <taxon>Nitzschia</taxon>
    </lineage>
</organism>
<name>A0A9K3PS10_9STRA</name>
<dbReference type="AlphaFoldDB" id="A0A9K3PS10"/>
<gene>
    <name evidence="1" type="ORF">IV203_001881</name>
</gene>
<reference evidence="1" key="2">
    <citation type="submission" date="2021-04" db="EMBL/GenBank/DDBJ databases">
        <authorList>
            <person name="Podell S."/>
        </authorList>
    </citation>
    <scope>NUCLEOTIDE SEQUENCE</scope>
    <source>
        <strain evidence="1">Hildebrandi</strain>
    </source>
</reference>
<dbReference type="OrthoDB" id="10685029at2759"/>
<evidence type="ECO:0000313" key="1">
    <source>
        <dbReference type="EMBL" id="KAG7357193.1"/>
    </source>
</evidence>
<dbReference type="EMBL" id="JAGRRH010000015">
    <property type="protein sequence ID" value="KAG7357193.1"/>
    <property type="molecule type" value="Genomic_DNA"/>
</dbReference>
<dbReference type="Proteomes" id="UP000693970">
    <property type="component" value="Unassembled WGS sequence"/>
</dbReference>
<evidence type="ECO:0000313" key="2">
    <source>
        <dbReference type="Proteomes" id="UP000693970"/>
    </source>
</evidence>